<evidence type="ECO:0000313" key="2">
    <source>
        <dbReference type="Proteomes" id="UP000199532"/>
    </source>
</evidence>
<proteinExistence type="predicted"/>
<gene>
    <name evidence="1" type="ORF">SAMN04487995_5914</name>
</gene>
<dbReference type="EMBL" id="FNXY01000011">
    <property type="protein sequence ID" value="SEJ68634.1"/>
    <property type="molecule type" value="Genomic_DNA"/>
</dbReference>
<name>A0A1H7AVH7_9BACT</name>
<sequence length="101" mass="11434">MSLIKSGDLSFDSFYLDNKEDLQRTFRIEIKELSKVLSVENGIYLPSTSFGKIMQASKPNYTLAYGRQKSEVNYIFSLIGYGNLISCLILDTSSIVIEEFS</sequence>
<reference evidence="1 2" key="1">
    <citation type="submission" date="2016-10" db="EMBL/GenBank/DDBJ databases">
        <authorList>
            <person name="de Groot N.N."/>
        </authorList>
    </citation>
    <scope>NUCLEOTIDE SEQUENCE [LARGE SCALE GENOMIC DNA]</scope>
    <source>
        <strain evidence="1 2">DSM 19938</strain>
    </source>
</reference>
<organism evidence="1 2">
    <name type="scientific">Dyadobacter koreensis</name>
    <dbReference type="NCBI Taxonomy" id="408657"/>
    <lineage>
        <taxon>Bacteria</taxon>
        <taxon>Pseudomonadati</taxon>
        <taxon>Bacteroidota</taxon>
        <taxon>Cytophagia</taxon>
        <taxon>Cytophagales</taxon>
        <taxon>Spirosomataceae</taxon>
        <taxon>Dyadobacter</taxon>
    </lineage>
</organism>
<dbReference type="OrthoDB" id="881810at2"/>
<accession>A0A1H7AVH7</accession>
<dbReference type="AlphaFoldDB" id="A0A1H7AVH7"/>
<protein>
    <submittedName>
        <fullName evidence="1">Uncharacterized protein</fullName>
    </submittedName>
</protein>
<evidence type="ECO:0000313" key="1">
    <source>
        <dbReference type="EMBL" id="SEJ68634.1"/>
    </source>
</evidence>
<keyword evidence="2" id="KW-1185">Reference proteome</keyword>
<dbReference type="Proteomes" id="UP000199532">
    <property type="component" value="Unassembled WGS sequence"/>
</dbReference>
<dbReference type="RefSeq" id="WP_090341781.1">
    <property type="nucleotide sequence ID" value="NZ_FNXY01000011.1"/>
</dbReference>